<dbReference type="SMART" id="SM00642">
    <property type="entry name" value="Aamy"/>
    <property type="match status" value="1"/>
</dbReference>
<feature type="chain" id="PRO_5030887148" description="Alpha-amylase" evidence="10">
    <location>
        <begin position="20"/>
        <end position="612"/>
    </location>
</feature>
<dbReference type="Gene3D" id="2.60.40.1180">
    <property type="entry name" value="Golgi alpha-mannosidase II"/>
    <property type="match status" value="1"/>
</dbReference>
<feature type="signal peptide" evidence="10">
    <location>
        <begin position="1"/>
        <end position="19"/>
    </location>
</feature>
<evidence type="ECO:0000256" key="5">
    <source>
        <dbReference type="ARBA" id="ARBA00022837"/>
    </source>
</evidence>
<feature type="domain" description="Glycosyl hydrolase family 13 catalytic" evidence="11">
    <location>
        <begin position="79"/>
        <end position="519"/>
    </location>
</feature>
<evidence type="ECO:0000259" key="11">
    <source>
        <dbReference type="SMART" id="SM00642"/>
    </source>
</evidence>
<evidence type="ECO:0000256" key="2">
    <source>
        <dbReference type="ARBA" id="ARBA00008061"/>
    </source>
</evidence>
<dbReference type="InterPro" id="IPR013780">
    <property type="entry name" value="Glyco_hydro_b"/>
</dbReference>
<dbReference type="EC" id="3.2.1.1" evidence="9"/>
<dbReference type="Pfam" id="PF00128">
    <property type="entry name" value="Alpha-amylase"/>
    <property type="match status" value="1"/>
</dbReference>
<keyword evidence="5" id="KW-0106">Calcium</keyword>
<comment type="catalytic activity">
    <reaction evidence="9">
        <text>Endohydrolysis of (1-&gt;4)-alpha-D-glucosidic linkages in polysaccharides containing three or more (1-&gt;4)-alpha-linked D-glucose units.</text>
        <dbReference type="EC" id="3.2.1.1"/>
    </reaction>
</comment>
<evidence type="ECO:0000256" key="4">
    <source>
        <dbReference type="ARBA" id="ARBA00022801"/>
    </source>
</evidence>
<dbReference type="PROSITE" id="PS51257">
    <property type="entry name" value="PROKAR_LIPOPROTEIN"/>
    <property type="match status" value="1"/>
</dbReference>
<reference evidence="12 13" key="1">
    <citation type="submission" date="2020-04" db="EMBL/GenBank/DDBJ databases">
        <title>Thalassotalea sp. M1531, isolated from the surface of marine red alga.</title>
        <authorList>
            <person name="Pang L."/>
            <person name="Lu D.-C."/>
        </authorList>
    </citation>
    <scope>NUCLEOTIDE SEQUENCE [LARGE SCALE GENOMIC DNA]</scope>
    <source>
        <strain evidence="12 13">M1531</strain>
    </source>
</reference>
<keyword evidence="7 9" id="KW-0326">Glycosidase</keyword>
<dbReference type="CDD" id="cd11339">
    <property type="entry name" value="AmyAc_bac_CMD_like_2"/>
    <property type="match status" value="1"/>
</dbReference>
<protein>
    <recommendedName>
        <fullName evidence="9">Alpha-amylase</fullName>
        <ecNumber evidence="9">3.2.1.1</ecNumber>
    </recommendedName>
</protein>
<comment type="cofactor">
    <cofactor evidence="1">
        <name>Ca(2+)</name>
        <dbReference type="ChEBI" id="CHEBI:29108"/>
    </cofactor>
</comment>
<dbReference type="GO" id="GO:0005509">
    <property type="term" value="F:calcium ion binding"/>
    <property type="evidence" value="ECO:0007669"/>
    <property type="project" value="InterPro"/>
</dbReference>
<gene>
    <name evidence="12" type="ORF">HII17_00375</name>
</gene>
<evidence type="ECO:0000313" key="13">
    <source>
        <dbReference type="Proteomes" id="UP000568664"/>
    </source>
</evidence>
<dbReference type="Proteomes" id="UP000568664">
    <property type="component" value="Unassembled WGS sequence"/>
</dbReference>
<keyword evidence="3" id="KW-0479">Metal-binding</keyword>
<dbReference type="GO" id="GO:0004556">
    <property type="term" value="F:alpha-amylase activity"/>
    <property type="evidence" value="ECO:0007669"/>
    <property type="project" value="UniProtKB-UniRule"/>
</dbReference>
<organism evidence="12 13">
    <name type="scientific">Thalassotalea algicola</name>
    <dbReference type="NCBI Taxonomy" id="2716224"/>
    <lineage>
        <taxon>Bacteria</taxon>
        <taxon>Pseudomonadati</taxon>
        <taxon>Pseudomonadota</taxon>
        <taxon>Gammaproteobacteria</taxon>
        <taxon>Alteromonadales</taxon>
        <taxon>Colwelliaceae</taxon>
        <taxon>Thalassotalea</taxon>
    </lineage>
</organism>
<sequence length="612" mass="67822">MIKLTTVKKAVITSAIALALTACGDNSTTNSAKSATNKSTDNVTNPATEVTSVEQATGIEGSELAHYLTRDIQDEVFYFVLPDRFNNGNTENDNGSKTIAISQGGFDKTKKGHYHGGDVQGLTDKIPYLKEMGITSIWLTPILRNRSMQGDITGYHGYWVLDFTEIDPHLGSNADLKHFIDTAHANNIKVFFDIITNHTADVIRYKECHGDGEIVFSDGKQMCDYKSLAQVASGDKYTPFVPADSDNIKVPAWLNDPKYYHNQGDSTFSGENSVYGDFFGLDDINTDDQAVVDGMVDIFSDIISQFKPDGFRIDTVKHVNIEFWQQFAPALVKHANEQGLPNFFMFGEVFDGNPDVLSKFTTTGKMQSVLDFGFAFAIKDVLVDQKGTNQLANLFAQDHKYNDHDSNANQLLNFVGNHDLGRLAWMLSKSEHNYSEDEKLARLALAHSMMFFLRGVPVVYYGSEQGFVGDGGNHDSRQDMMPSLVPSYNDDVLVGTDKTTADDNFDKNHPLYQSLAEFAEIYQANKALRYGEQKVIYSSDEAGIFAITRTLASGEQQLVVFNVSNDMQQANLSFSSEIDSAIYDSGNTLTSNENDQLMVAMSPLSVAIYQVK</sequence>
<evidence type="ECO:0000256" key="9">
    <source>
        <dbReference type="RuleBase" id="RU361134"/>
    </source>
</evidence>
<keyword evidence="13" id="KW-1185">Reference proteome</keyword>
<evidence type="ECO:0000256" key="8">
    <source>
        <dbReference type="RuleBase" id="RU003615"/>
    </source>
</evidence>
<name>A0A7Y0L8P1_9GAMM</name>
<keyword evidence="10" id="KW-0732">Signal</keyword>
<dbReference type="SUPFAM" id="SSF51011">
    <property type="entry name" value="Glycosyl hydrolase domain"/>
    <property type="match status" value="1"/>
</dbReference>
<dbReference type="InterPro" id="IPR006046">
    <property type="entry name" value="Alpha_amylase"/>
</dbReference>
<accession>A0A7Y0L8P1</accession>
<dbReference type="PANTHER" id="PTHR10357:SF209">
    <property type="entry name" value="PERIPLASMIC ALPHA-AMYLASE"/>
    <property type="match status" value="1"/>
</dbReference>
<evidence type="ECO:0000256" key="1">
    <source>
        <dbReference type="ARBA" id="ARBA00001913"/>
    </source>
</evidence>
<dbReference type="GO" id="GO:0005975">
    <property type="term" value="P:carbohydrate metabolic process"/>
    <property type="evidence" value="ECO:0007669"/>
    <property type="project" value="InterPro"/>
</dbReference>
<evidence type="ECO:0000313" key="12">
    <source>
        <dbReference type="EMBL" id="NMP30000.1"/>
    </source>
</evidence>
<dbReference type="SUPFAM" id="SSF51445">
    <property type="entry name" value="(Trans)glycosidases"/>
    <property type="match status" value="1"/>
</dbReference>
<evidence type="ECO:0000256" key="10">
    <source>
        <dbReference type="SAM" id="SignalP"/>
    </source>
</evidence>
<dbReference type="InterPro" id="IPR013777">
    <property type="entry name" value="A-amylase-like"/>
</dbReference>
<dbReference type="Gene3D" id="3.20.20.80">
    <property type="entry name" value="Glycosidases"/>
    <property type="match status" value="1"/>
</dbReference>
<dbReference type="InterPro" id="IPR006047">
    <property type="entry name" value="GH13_cat_dom"/>
</dbReference>
<comment type="similarity">
    <text evidence="2 8">Belongs to the glycosyl hydrolase 13 family.</text>
</comment>
<keyword evidence="6 9" id="KW-0119">Carbohydrate metabolism</keyword>
<keyword evidence="4 9" id="KW-0378">Hydrolase</keyword>
<dbReference type="RefSeq" id="WP_169073352.1">
    <property type="nucleotide sequence ID" value="NZ_JABBXH010000001.1"/>
</dbReference>
<dbReference type="InterPro" id="IPR017853">
    <property type="entry name" value="GH"/>
</dbReference>
<dbReference type="PANTHER" id="PTHR10357">
    <property type="entry name" value="ALPHA-AMYLASE FAMILY MEMBER"/>
    <property type="match status" value="1"/>
</dbReference>
<dbReference type="PIRSF" id="PIRSF001024">
    <property type="entry name" value="Alph-amyl_fung"/>
    <property type="match status" value="1"/>
</dbReference>
<comment type="caution">
    <text evidence="12">The sequence shown here is derived from an EMBL/GenBank/DDBJ whole genome shotgun (WGS) entry which is preliminary data.</text>
</comment>
<dbReference type="AlphaFoldDB" id="A0A7Y0L8P1"/>
<proteinExistence type="inferred from homology"/>
<evidence type="ECO:0000256" key="6">
    <source>
        <dbReference type="ARBA" id="ARBA00023277"/>
    </source>
</evidence>
<dbReference type="PRINTS" id="PR00110">
    <property type="entry name" value="ALPHAAMYLASE"/>
</dbReference>
<evidence type="ECO:0000256" key="3">
    <source>
        <dbReference type="ARBA" id="ARBA00022723"/>
    </source>
</evidence>
<evidence type="ECO:0000256" key="7">
    <source>
        <dbReference type="ARBA" id="ARBA00023295"/>
    </source>
</evidence>
<dbReference type="EMBL" id="JABBXH010000001">
    <property type="protein sequence ID" value="NMP30000.1"/>
    <property type="molecule type" value="Genomic_DNA"/>
</dbReference>